<proteinExistence type="predicted"/>
<evidence type="ECO:0000259" key="1">
    <source>
        <dbReference type="Pfam" id="PF25597"/>
    </source>
</evidence>
<feature type="domain" description="Retroviral polymerase SH3-like" evidence="1">
    <location>
        <begin position="91"/>
        <end position="159"/>
    </location>
</feature>
<gene>
    <name evidence="2" type="ORF">Adt_21150</name>
</gene>
<reference evidence="3" key="1">
    <citation type="submission" date="2024-07" db="EMBL/GenBank/DDBJ databases">
        <title>Two chromosome-level genome assemblies of Korean endemic species Abeliophyllum distichum and Forsythia ovata (Oleaceae).</title>
        <authorList>
            <person name="Jang H."/>
        </authorList>
    </citation>
    <scope>NUCLEOTIDE SEQUENCE [LARGE SCALE GENOMIC DNA]</scope>
</reference>
<dbReference type="Pfam" id="PF25597">
    <property type="entry name" value="SH3_retrovirus"/>
    <property type="match status" value="1"/>
</dbReference>
<dbReference type="PANTHER" id="PTHR42648:SF20">
    <property type="entry name" value="RNA-DIRECTED DNA POLYMERASE"/>
    <property type="match status" value="1"/>
</dbReference>
<evidence type="ECO:0000313" key="2">
    <source>
        <dbReference type="EMBL" id="KAL2505529.1"/>
    </source>
</evidence>
<dbReference type="Proteomes" id="UP001604336">
    <property type="component" value="Unassembled WGS sequence"/>
</dbReference>
<dbReference type="AlphaFoldDB" id="A0ABD1SYL3"/>
<dbReference type="InterPro" id="IPR057670">
    <property type="entry name" value="SH3_retrovirus"/>
</dbReference>
<name>A0ABD1SYL3_9LAMI</name>
<comment type="caution">
    <text evidence="2">The sequence shown here is derived from an EMBL/GenBank/DDBJ whole genome shotgun (WGS) entry which is preliminary data.</text>
</comment>
<evidence type="ECO:0000313" key="3">
    <source>
        <dbReference type="Proteomes" id="UP001604336"/>
    </source>
</evidence>
<dbReference type="PANTHER" id="PTHR42648">
    <property type="entry name" value="TRANSPOSASE, PUTATIVE-RELATED"/>
    <property type="match status" value="1"/>
</dbReference>
<dbReference type="InterPro" id="IPR039537">
    <property type="entry name" value="Retrotran_Ty1/copia-like"/>
</dbReference>
<dbReference type="EMBL" id="JBFOLK010000006">
    <property type="protein sequence ID" value="KAL2505529.1"/>
    <property type="molecule type" value="Genomic_DNA"/>
</dbReference>
<keyword evidence="3" id="KW-1185">Reference proteome</keyword>
<sequence length="180" mass="20365">MATNPITEIVAIENQTVATVPSPSVNQTVAQVPSFAVIQTLAPTGHIMWEEAVLSANYLLNKVPRKKEDKSPYELLKGRKSSYKYLRVWSCLAKVAVLTPKKVKIGPKTVDCIFIGYAHNSSAYRFLVLDSKISDIHKNTIMESRNASFFEHLFLYKSKEEESSFKRTYDTMIENSQAKK</sequence>
<organism evidence="2 3">
    <name type="scientific">Abeliophyllum distichum</name>
    <dbReference type="NCBI Taxonomy" id="126358"/>
    <lineage>
        <taxon>Eukaryota</taxon>
        <taxon>Viridiplantae</taxon>
        <taxon>Streptophyta</taxon>
        <taxon>Embryophyta</taxon>
        <taxon>Tracheophyta</taxon>
        <taxon>Spermatophyta</taxon>
        <taxon>Magnoliopsida</taxon>
        <taxon>eudicotyledons</taxon>
        <taxon>Gunneridae</taxon>
        <taxon>Pentapetalae</taxon>
        <taxon>asterids</taxon>
        <taxon>lamiids</taxon>
        <taxon>Lamiales</taxon>
        <taxon>Oleaceae</taxon>
        <taxon>Forsythieae</taxon>
        <taxon>Abeliophyllum</taxon>
    </lineage>
</organism>
<accession>A0ABD1SYL3</accession>
<protein>
    <recommendedName>
        <fullName evidence="1">Retroviral polymerase SH3-like domain-containing protein</fullName>
    </recommendedName>
</protein>